<dbReference type="EMBL" id="BAABBV010000001">
    <property type="protein sequence ID" value="GAA4153927.1"/>
    <property type="molecule type" value="Genomic_DNA"/>
</dbReference>
<gene>
    <name evidence="1" type="ORF">GCM10022286_00900</name>
</gene>
<evidence type="ECO:0000313" key="2">
    <source>
        <dbReference type="Proteomes" id="UP001415169"/>
    </source>
</evidence>
<organism evidence="1 2">
    <name type="scientific">Gryllotalpicola daejeonensis</name>
    <dbReference type="NCBI Taxonomy" id="993087"/>
    <lineage>
        <taxon>Bacteria</taxon>
        <taxon>Bacillati</taxon>
        <taxon>Actinomycetota</taxon>
        <taxon>Actinomycetes</taxon>
        <taxon>Micrococcales</taxon>
        <taxon>Microbacteriaceae</taxon>
        <taxon>Gryllotalpicola</taxon>
    </lineage>
</organism>
<proteinExistence type="predicted"/>
<sequence>MIVRVVGVVRSKETWTSEASGPDQSSLRTELLASVPAGFEAVRVHGVGEKSQTLEVLARSIATREVVGEGGSYTEARAAVEAQVAEREMLLSVRTEA</sequence>
<keyword evidence="2" id="KW-1185">Reference proteome</keyword>
<reference evidence="1" key="2">
    <citation type="submission" date="2023-12" db="EMBL/GenBank/DDBJ databases">
        <authorList>
            <person name="Sun Q."/>
            <person name="Inoue M."/>
        </authorList>
    </citation>
    <scope>NUCLEOTIDE SEQUENCE</scope>
    <source>
        <strain evidence="1">JCM 17590</strain>
    </source>
</reference>
<protein>
    <submittedName>
        <fullName evidence="1">Uncharacterized protein</fullName>
    </submittedName>
</protein>
<accession>A0ABP7ZD12</accession>
<dbReference type="RefSeq" id="WP_344789772.1">
    <property type="nucleotide sequence ID" value="NZ_BAABBV010000001.1"/>
</dbReference>
<name>A0ABP7ZD12_9MICO</name>
<evidence type="ECO:0000313" key="1">
    <source>
        <dbReference type="EMBL" id="GAA4153927.1"/>
    </source>
</evidence>
<comment type="caution">
    <text evidence="1">The sequence shown here is derived from an EMBL/GenBank/DDBJ whole genome shotgun (WGS) entry which is preliminary data.</text>
</comment>
<reference evidence="1" key="1">
    <citation type="journal article" date="2014" name="Int. J. Syst. Evol. Microbiol.">
        <title>Complete genome of a new Firmicutes species belonging to the dominant human colonic microbiota ('Ruminococcus bicirculans') reveals two chromosomes and a selective capacity to utilize plant glucans.</title>
        <authorList>
            <consortium name="NISC Comparative Sequencing Program"/>
            <person name="Wegmann U."/>
            <person name="Louis P."/>
            <person name="Goesmann A."/>
            <person name="Henrissat B."/>
            <person name="Duncan S.H."/>
            <person name="Flint H.J."/>
        </authorList>
    </citation>
    <scope>NUCLEOTIDE SEQUENCE</scope>
    <source>
        <strain evidence="1">JCM 17590</strain>
    </source>
</reference>
<dbReference type="Proteomes" id="UP001415169">
    <property type="component" value="Unassembled WGS sequence"/>
</dbReference>